<name>A0ABW6CTD5_9CAUL</name>
<evidence type="ECO:0000313" key="1">
    <source>
        <dbReference type="EMBL" id="MFD3265006.1"/>
    </source>
</evidence>
<comment type="caution">
    <text evidence="1">The sequence shown here is derived from an EMBL/GenBank/DDBJ whole genome shotgun (WGS) entry which is preliminary data.</text>
</comment>
<proteinExistence type="predicted"/>
<dbReference type="Pfam" id="PF00106">
    <property type="entry name" value="adh_short"/>
    <property type="match status" value="1"/>
</dbReference>
<dbReference type="PRINTS" id="PR00081">
    <property type="entry name" value="GDHRDH"/>
</dbReference>
<dbReference type="InterPro" id="IPR002347">
    <property type="entry name" value="SDR_fam"/>
</dbReference>
<dbReference type="Gene3D" id="3.40.50.720">
    <property type="entry name" value="NAD(P)-binding Rossmann-like Domain"/>
    <property type="match status" value="1"/>
</dbReference>
<protein>
    <submittedName>
        <fullName evidence="1">SDR family NAD(P)-dependent oxidoreductase</fullName>
    </submittedName>
</protein>
<accession>A0ABW6CTD5</accession>
<dbReference type="SUPFAM" id="SSF51735">
    <property type="entry name" value="NAD(P)-binding Rossmann-fold domains"/>
    <property type="match status" value="1"/>
</dbReference>
<dbReference type="EMBL" id="JAOTJD010000025">
    <property type="protein sequence ID" value="MFD3265006.1"/>
    <property type="molecule type" value="Genomic_DNA"/>
</dbReference>
<dbReference type="Proteomes" id="UP001598130">
    <property type="component" value="Unassembled WGS sequence"/>
</dbReference>
<sequence>MASSLAIVIGGSGGIGRALAQRLSDSPAHDLVLSVSRKRPEGWVDTARQAWIAADILDEDSLVRAAAHAASLGVPSRVLVATGQLHGPGLAPEKTMRSLDLAALTALFATNAAGPALAAKHFLPLTPRDRPSVFAALSARVGSIGDNRLGGWYGYRASKAALNMLIHTLAIEHRRTRPLGLCVALHPGTVDTTLSAPFQGGVAPDRLSSPQRSAQNLLEVLDRLRPEDTGGFFAWDGTSIPW</sequence>
<dbReference type="PANTHER" id="PTHR43544:SF12">
    <property type="entry name" value="NAD(P)-BINDING ROSSMANN-FOLD SUPERFAMILY PROTEIN"/>
    <property type="match status" value="1"/>
</dbReference>
<keyword evidence="2" id="KW-1185">Reference proteome</keyword>
<gene>
    <name evidence="1" type="ORF">OCL97_13675</name>
</gene>
<dbReference type="PANTHER" id="PTHR43544">
    <property type="entry name" value="SHORT-CHAIN DEHYDROGENASE/REDUCTASE"/>
    <property type="match status" value="1"/>
</dbReference>
<dbReference type="InterPro" id="IPR051468">
    <property type="entry name" value="Fungal_SecMetab_SDRs"/>
</dbReference>
<dbReference type="InterPro" id="IPR036291">
    <property type="entry name" value="NAD(P)-bd_dom_sf"/>
</dbReference>
<dbReference type="RefSeq" id="WP_377370522.1">
    <property type="nucleotide sequence ID" value="NZ_JAOTJD010000025.1"/>
</dbReference>
<organism evidence="1 2">
    <name type="scientific">Phenylobacterium ferrooxidans</name>
    <dbReference type="NCBI Taxonomy" id="2982689"/>
    <lineage>
        <taxon>Bacteria</taxon>
        <taxon>Pseudomonadati</taxon>
        <taxon>Pseudomonadota</taxon>
        <taxon>Alphaproteobacteria</taxon>
        <taxon>Caulobacterales</taxon>
        <taxon>Caulobacteraceae</taxon>
        <taxon>Phenylobacterium</taxon>
    </lineage>
</organism>
<reference evidence="1 2" key="1">
    <citation type="submission" date="2022-09" db="EMBL/GenBank/DDBJ databases">
        <title>New species of Phenylobacterium.</title>
        <authorList>
            <person name="Mieszkin S."/>
        </authorList>
    </citation>
    <scope>NUCLEOTIDE SEQUENCE [LARGE SCALE GENOMIC DNA]</scope>
    <source>
        <strain evidence="1 2">HK31-G</strain>
    </source>
</reference>
<evidence type="ECO:0000313" key="2">
    <source>
        <dbReference type="Proteomes" id="UP001598130"/>
    </source>
</evidence>